<keyword evidence="4" id="KW-0413">Isomerase</keyword>
<dbReference type="SUPFAM" id="SSF53254">
    <property type="entry name" value="Phosphoglycerate mutase-like"/>
    <property type="match status" value="1"/>
</dbReference>
<gene>
    <name evidence="8" type="ordered locus">FsymDg_1849</name>
</gene>
<evidence type="ECO:0000256" key="4">
    <source>
        <dbReference type="ARBA" id="ARBA00023235"/>
    </source>
</evidence>
<dbReference type="GO" id="GO:0006096">
    <property type="term" value="P:glycolytic process"/>
    <property type="evidence" value="ECO:0007669"/>
    <property type="project" value="UniProtKB-KW"/>
</dbReference>
<comment type="similarity">
    <text evidence="1">Belongs to the phosphoglycerate mutase family. BPG-dependent PGAM subfamily.</text>
</comment>
<accession>F8B6J1</accession>
<proteinExistence type="inferred from homology"/>
<name>F8B6J1_9ACTN</name>
<keyword evidence="3" id="KW-0324">Glycolysis</keyword>
<dbReference type="InterPro" id="IPR013078">
    <property type="entry name" value="His_Pase_superF_clade-1"/>
</dbReference>
<dbReference type="AlphaFoldDB" id="F8B6J1"/>
<feature type="binding site" evidence="5">
    <location>
        <position position="88"/>
    </location>
    <ligand>
        <name>substrate</name>
    </ligand>
</feature>
<evidence type="ECO:0000256" key="7">
    <source>
        <dbReference type="SAM" id="MobiDB-lite"/>
    </source>
</evidence>
<evidence type="ECO:0000256" key="2">
    <source>
        <dbReference type="ARBA" id="ARBA00012028"/>
    </source>
</evidence>
<dbReference type="InterPro" id="IPR001345">
    <property type="entry name" value="PG/BPGM_mutase_AS"/>
</dbReference>
<feature type="binding site" evidence="5">
    <location>
        <begin position="142"/>
        <end position="143"/>
    </location>
    <ligand>
        <name>substrate</name>
    </ligand>
</feature>
<evidence type="ECO:0000256" key="1">
    <source>
        <dbReference type="ARBA" id="ARBA00006717"/>
    </source>
</evidence>
<feature type="binding site" evidence="5">
    <location>
        <begin position="22"/>
        <end position="29"/>
    </location>
    <ligand>
        <name>substrate</name>
    </ligand>
</feature>
<dbReference type="GO" id="GO:0004619">
    <property type="term" value="F:phosphoglycerate mutase activity"/>
    <property type="evidence" value="ECO:0007669"/>
    <property type="project" value="UniProtKB-EC"/>
</dbReference>
<evidence type="ECO:0000313" key="8">
    <source>
        <dbReference type="EMBL" id="AEH09292.1"/>
    </source>
</evidence>
<dbReference type="eggNOG" id="COG0406">
    <property type="taxonomic scope" value="Bacteria"/>
</dbReference>
<dbReference type="STRING" id="656024.FsymDg_1849"/>
<dbReference type="RefSeq" id="WP_013873240.1">
    <property type="nucleotide sequence ID" value="NC_015656.1"/>
</dbReference>
<dbReference type="PANTHER" id="PTHR11931">
    <property type="entry name" value="PHOSPHOGLYCERATE MUTASE"/>
    <property type="match status" value="1"/>
</dbReference>
<dbReference type="EC" id="5.4.2.11" evidence="2"/>
<dbReference type="EMBL" id="CP002801">
    <property type="protein sequence ID" value="AEH09292.1"/>
    <property type="molecule type" value="Genomic_DNA"/>
</dbReference>
<organism evidence="8 9">
    <name type="scientific">Candidatus Protofrankia datiscae</name>
    <dbReference type="NCBI Taxonomy" id="2716812"/>
    <lineage>
        <taxon>Bacteria</taxon>
        <taxon>Bacillati</taxon>
        <taxon>Actinomycetota</taxon>
        <taxon>Actinomycetes</taxon>
        <taxon>Frankiales</taxon>
        <taxon>Frankiaceae</taxon>
        <taxon>Protofrankia</taxon>
    </lineage>
</organism>
<dbReference type="Gene3D" id="3.40.50.1240">
    <property type="entry name" value="Phosphoglycerate mutase-like"/>
    <property type="match status" value="1"/>
</dbReference>
<evidence type="ECO:0000256" key="5">
    <source>
        <dbReference type="PIRSR" id="PIRSR613078-2"/>
    </source>
</evidence>
<dbReference type="SMART" id="SM00855">
    <property type="entry name" value="PGAM"/>
    <property type="match status" value="1"/>
</dbReference>
<dbReference type="InterPro" id="IPR029033">
    <property type="entry name" value="His_PPase_superfam"/>
</dbReference>
<reference evidence="8 9" key="1">
    <citation type="submission" date="2011-05" db="EMBL/GenBank/DDBJ databases">
        <title>Complete sequence of chromosome of Frankia symbiont of Datisca glomerata.</title>
        <authorList>
            <consortium name="US DOE Joint Genome Institute"/>
            <person name="Lucas S."/>
            <person name="Han J."/>
            <person name="Lapidus A."/>
            <person name="Cheng J.-F."/>
            <person name="Goodwin L."/>
            <person name="Pitluck S."/>
            <person name="Peters L."/>
            <person name="Mikhailova N."/>
            <person name="Chertkov O."/>
            <person name="Teshima H."/>
            <person name="Han C."/>
            <person name="Tapia R."/>
            <person name="Land M."/>
            <person name="Hauser L."/>
            <person name="Kyrpides N."/>
            <person name="Ivanova N."/>
            <person name="Pagani I."/>
            <person name="Berry A."/>
            <person name="Pawlowski K."/>
            <person name="Persson T."/>
            <person name="Vanden Heuvel B."/>
            <person name="Benson D."/>
            <person name="Woyke T."/>
        </authorList>
    </citation>
    <scope>NUCLEOTIDE SEQUENCE [LARGE SCALE GENOMIC DNA]</scope>
    <source>
        <strain evidence="9">4085684</strain>
    </source>
</reference>
<dbReference type="HOGENOM" id="CLU_033323_7_0_11"/>
<evidence type="ECO:0000256" key="3">
    <source>
        <dbReference type="ARBA" id="ARBA00023152"/>
    </source>
</evidence>
<feature type="site" description="Transition state stabilizer" evidence="6">
    <location>
        <position position="187"/>
    </location>
</feature>
<keyword evidence="9" id="KW-1185">Reference proteome</keyword>
<dbReference type="Pfam" id="PF00300">
    <property type="entry name" value="His_Phos_1"/>
    <property type="match status" value="1"/>
</dbReference>
<feature type="compositionally biased region" description="Gly residues" evidence="7">
    <location>
        <begin position="253"/>
        <end position="264"/>
    </location>
</feature>
<evidence type="ECO:0000256" key="6">
    <source>
        <dbReference type="PIRSR" id="PIRSR613078-3"/>
    </source>
</evidence>
<feature type="region of interest" description="Disordered" evidence="7">
    <location>
        <begin position="239"/>
        <end position="264"/>
    </location>
</feature>
<dbReference type="KEGG" id="fsy:FsymDg_1849"/>
<sequence>MHIATTDDAIAWGVPAELVVVRHGQSTGNAALAAADAAGSQDAGITERNPDIPLSPLGREQAGDLGRWFASLPPERIPQIIESSPYVRARDTADIVRDELARAGRAVPPPVLDERLRDRETGVLSGLPAAARQARFPDEVRRRAHLGELYYRPPGGESLTDVALRLRSFLRDVCREQAGRRVLVAAHDAVVIILRFVLEGLTESELVALSGSVANASVTRWVADTGRLRLADYNRTGHLRPGRIRSDQPHGGHPLGGHPGAGSG</sequence>
<dbReference type="Proteomes" id="UP000001549">
    <property type="component" value="Chromosome"/>
</dbReference>
<protein>
    <recommendedName>
        <fullName evidence="2">phosphoglycerate mutase (2,3-diphosphoglycerate-dependent)</fullName>
        <ecNumber evidence="2">5.4.2.11</ecNumber>
    </recommendedName>
</protein>
<dbReference type="PROSITE" id="PS00175">
    <property type="entry name" value="PG_MUTASE"/>
    <property type="match status" value="1"/>
</dbReference>
<evidence type="ECO:0000313" key="9">
    <source>
        <dbReference type="Proteomes" id="UP000001549"/>
    </source>
</evidence>
<dbReference type="CDD" id="cd07067">
    <property type="entry name" value="HP_PGM_like"/>
    <property type="match status" value="1"/>
</dbReference>
<dbReference type="InterPro" id="IPR005952">
    <property type="entry name" value="Phosphogly_mut1"/>
</dbReference>